<organism evidence="2 3">
    <name type="scientific">Handelsmanbacteria sp. (strain RIFCSPLOWO2_12_FULL_64_10)</name>
    <dbReference type="NCBI Taxonomy" id="1817868"/>
    <lineage>
        <taxon>Bacteria</taxon>
        <taxon>Candidatus Handelsmaniibacteriota</taxon>
    </lineage>
</organism>
<comment type="caution">
    <text evidence="2">The sequence shown here is derived from an EMBL/GenBank/DDBJ whole genome shotgun (WGS) entry which is preliminary data.</text>
</comment>
<dbReference type="InterPro" id="IPR008929">
    <property type="entry name" value="Chondroitin_lyas"/>
</dbReference>
<dbReference type="AlphaFoldDB" id="A0A1F6D269"/>
<protein>
    <submittedName>
        <fullName evidence="2">Uncharacterized protein</fullName>
    </submittedName>
</protein>
<accession>A0A1F6D269</accession>
<evidence type="ECO:0000313" key="2">
    <source>
        <dbReference type="EMBL" id="OGG55524.1"/>
    </source>
</evidence>
<dbReference type="Proteomes" id="UP000178606">
    <property type="component" value="Unassembled WGS sequence"/>
</dbReference>
<dbReference type="Gene3D" id="1.50.10.100">
    <property type="entry name" value="Chondroitin AC/alginate lyase"/>
    <property type="match status" value="1"/>
</dbReference>
<reference evidence="2 3" key="1">
    <citation type="journal article" date="2016" name="Nat. Commun.">
        <title>Thousands of microbial genomes shed light on interconnected biogeochemical processes in an aquifer system.</title>
        <authorList>
            <person name="Anantharaman K."/>
            <person name="Brown C.T."/>
            <person name="Hug L.A."/>
            <person name="Sharon I."/>
            <person name="Castelle C.J."/>
            <person name="Probst A.J."/>
            <person name="Thomas B.C."/>
            <person name="Singh A."/>
            <person name="Wilkins M.J."/>
            <person name="Karaoz U."/>
            <person name="Brodie E.L."/>
            <person name="Williams K.H."/>
            <person name="Hubbard S.S."/>
            <person name="Banfield J.F."/>
        </authorList>
    </citation>
    <scope>NUCLEOTIDE SEQUENCE [LARGE SCALE GENOMIC DNA]</scope>
    <source>
        <strain evidence="3">RIFCSPLOWO2_12_FULL_64_10</strain>
    </source>
</reference>
<evidence type="ECO:0000313" key="3">
    <source>
        <dbReference type="Proteomes" id="UP000178606"/>
    </source>
</evidence>
<feature type="compositionally biased region" description="Basic and acidic residues" evidence="1">
    <location>
        <begin position="230"/>
        <end position="264"/>
    </location>
</feature>
<dbReference type="EMBL" id="MFKF01000074">
    <property type="protein sequence ID" value="OGG55524.1"/>
    <property type="molecule type" value="Genomic_DNA"/>
</dbReference>
<sequence length="264" mass="28651">MPFKHWNNLVTIFPDKSWSEWARAWLPACAMIQAGFTPAEREARLSDIVERLLVSEDGDEARLREKGRTVRRGIIELGVKPYDFAMRGNLAGGQAMAALHLGLTLGDQQIVRHVAAAVHRYLHGGYFTPDGLGFETSPHYTQVALSNLTGPLAALNGMREGFGPGDPFWDPRAGSLNPYLDPALSAAAYSPLLSVLPDGLCAPWCDSWVTERPNLGMAEKVADAAAVRGPARDAVRSGLPEQRHADAGLDEQRRGAQHRPDPGG</sequence>
<gene>
    <name evidence="2" type="ORF">A3F84_29765</name>
</gene>
<name>A0A1F6D269_HANXR</name>
<feature type="region of interest" description="Disordered" evidence="1">
    <location>
        <begin position="229"/>
        <end position="264"/>
    </location>
</feature>
<proteinExistence type="predicted"/>
<evidence type="ECO:0000256" key="1">
    <source>
        <dbReference type="SAM" id="MobiDB-lite"/>
    </source>
</evidence>